<dbReference type="InterPro" id="IPR036390">
    <property type="entry name" value="WH_DNA-bd_sf"/>
</dbReference>
<dbReference type="PANTHER" id="PTHR30419">
    <property type="entry name" value="HTH-TYPE TRANSCRIPTIONAL REGULATOR YBHD"/>
    <property type="match status" value="1"/>
</dbReference>
<evidence type="ECO:0000256" key="2">
    <source>
        <dbReference type="ARBA" id="ARBA00023015"/>
    </source>
</evidence>
<dbReference type="Gene3D" id="1.10.10.10">
    <property type="entry name" value="Winged helix-like DNA-binding domain superfamily/Winged helix DNA-binding domain"/>
    <property type="match status" value="1"/>
</dbReference>
<dbReference type="EMBL" id="JANUHB010000001">
    <property type="protein sequence ID" value="MCS0807316.1"/>
    <property type="molecule type" value="Genomic_DNA"/>
</dbReference>
<evidence type="ECO:0000259" key="5">
    <source>
        <dbReference type="PROSITE" id="PS50931"/>
    </source>
</evidence>
<dbReference type="InterPro" id="IPR036388">
    <property type="entry name" value="WH-like_DNA-bd_sf"/>
</dbReference>
<dbReference type="SUPFAM" id="SSF46785">
    <property type="entry name" value="Winged helix' DNA-binding domain"/>
    <property type="match status" value="1"/>
</dbReference>
<evidence type="ECO:0000256" key="1">
    <source>
        <dbReference type="ARBA" id="ARBA00009437"/>
    </source>
</evidence>
<dbReference type="PANTHER" id="PTHR30419:SF2">
    <property type="entry name" value="LYSR FAMILY TRANSCRIPTIONAL REGULATOR"/>
    <property type="match status" value="1"/>
</dbReference>
<gene>
    <name evidence="6" type="ORF">NX774_05190</name>
</gene>
<dbReference type="PROSITE" id="PS50931">
    <property type="entry name" value="HTH_LYSR"/>
    <property type="match status" value="1"/>
</dbReference>
<feature type="domain" description="HTH lysR-type" evidence="5">
    <location>
        <begin position="4"/>
        <end position="61"/>
    </location>
</feature>
<reference evidence="6 7" key="1">
    <citation type="submission" date="2022-08" db="EMBL/GenBank/DDBJ databases">
        <title>Reclassification of Massilia species as members of the genera Telluria, Duganella, Pseudoduganella, Mokoshia gen. nov. and Zemynaea gen. nov. using orthogonal and non-orthogonal genome-based approaches.</title>
        <authorList>
            <person name="Bowman J.P."/>
        </authorList>
    </citation>
    <scope>NUCLEOTIDE SEQUENCE [LARGE SCALE GENOMIC DNA]</scope>
    <source>
        <strain evidence="6 7">JCM 31605</strain>
    </source>
</reference>
<comment type="similarity">
    <text evidence="1">Belongs to the LysR transcriptional regulatory family.</text>
</comment>
<name>A0ABT2D7N3_9BURK</name>
<protein>
    <submittedName>
        <fullName evidence="6">LysR substrate-binding domain-containing protein</fullName>
    </submittedName>
</protein>
<dbReference type="Pfam" id="PF03466">
    <property type="entry name" value="LysR_substrate"/>
    <property type="match status" value="1"/>
</dbReference>
<keyword evidence="2" id="KW-0805">Transcription regulation</keyword>
<evidence type="ECO:0000256" key="3">
    <source>
        <dbReference type="ARBA" id="ARBA00023125"/>
    </source>
</evidence>
<dbReference type="Pfam" id="PF00126">
    <property type="entry name" value="HTH_1"/>
    <property type="match status" value="1"/>
</dbReference>
<dbReference type="InterPro" id="IPR000847">
    <property type="entry name" value="LysR_HTH_N"/>
</dbReference>
<proteinExistence type="inferred from homology"/>
<dbReference type="InterPro" id="IPR005119">
    <property type="entry name" value="LysR_subst-bd"/>
</dbReference>
<dbReference type="InterPro" id="IPR050950">
    <property type="entry name" value="HTH-type_LysR_regulators"/>
</dbReference>
<keyword evidence="4" id="KW-0804">Transcription</keyword>
<dbReference type="RefSeq" id="WP_258821086.1">
    <property type="nucleotide sequence ID" value="NZ_JANUHB010000001.1"/>
</dbReference>
<evidence type="ECO:0000313" key="6">
    <source>
        <dbReference type="EMBL" id="MCS0807316.1"/>
    </source>
</evidence>
<comment type="caution">
    <text evidence="6">The sequence shown here is derived from an EMBL/GenBank/DDBJ whole genome shotgun (WGS) entry which is preliminary data.</text>
</comment>
<keyword evidence="3" id="KW-0238">DNA-binding</keyword>
<dbReference type="Proteomes" id="UP001206126">
    <property type="component" value="Unassembled WGS sequence"/>
</dbReference>
<organism evidence="6 7">
    <name type="scientific">Massilia agilis</name>
    <dbReference type="NCBI Taxonomy" id="1811226"/>
    <lineage>
        <taxon>Bacteria</taxon>
        <taxon>Pseudomonadati</taxon>
        <taxon>Pseudomonadota</taxon>
        <taxon>Betaproteobacteria</taxon>
        <taxon>Burkholderiales</taxon>
        <taxon>Oxalobacteraceae</taxon>
        <taxon>Telluria group</taxon>
        <taxon>Massilia</taxon>
    </lineage>
</organism>
<dbReference type="SUPFAM" id="SSF53850">
    <property type="entry name" value="Periplasmic binding protein-like II"/>
    <property type="match status" value="1"/>
</dbReference>
<evidence type="ECO:0000256" key="4">
    <source>
        <dbReference type="ARBA" id="ARBA00023163"/>
    </source>
</evidence>
<keyword evidence="7" id="KW-1185">Reference proteome</keyword>
<sequence length="301" mass="31962">MLRFDLVDLRLFVNIVDGGSITAGARASYLSPASASARLAAMEDSLGHKLLERGKGRVRPTAPGITLLSHARAVLAQVDQLRSEMGAFGSGRAATIRMLYNTTFASELLPALLVPFLAEQPAVAIESEERQSVDIVRMVASGNWHLGIVSDAVAPLSLETLPLAPDPLVAIAPHGHPLAHAGERGAVAFAACLEHDFVGLAGDSALFQHLAGHAAALAQHLKVRISVRGMEGVCQLVAGGVGISVVPRRAALRHAQDLQIVELADEWSERGLSICFRSLGELPQAARDLIHHLREAGQRVR</sequence>
<dbReference type="Gene3D" id="3.40.190.290">
    <property type="match status" value="1"/>
</dbReference>
<accession>A0ABT2D7N3</accession>
<evidence type="ECO:0000313" key="7">
    <source>
        <dbReference type="Proteomes" id="UP001206126"/>
    </source>
</evidence>